<sequence>MNECGTGKGAFWCVIADGSERTMRSIVPTLGGLNQAVIEGRWVGAMLRIDRGDVVFDSGGLGEEGGDV</sequence>
<proteinExistence type="predicted"/>
<evidence type="ECO:0000313" key="1">
    <source>
        <dbReference type="EMBL" id="ATC64499.1"/>
    </source>
</evidence>
<gene>
    <name evidence="1" type="ORF">CMV30_11350</name>
</gene>
<organism evidence="1 2">
    <name type="scientific">Nibricoccus aquaticus</name>
    <dbReference type="NCBI Taxonomy" id="2576891"/>
    <lineage>
        <taxon>Bacteria</taxon>
        <taxon>Pseudomonadati</taxon>
        <taxon>Verrucomicrobiota</taxon>
        <taxon>Opitutia</taxon>
        <taxon>Opitutales</taxon>
        <taxon>Opitutaceae</taxon>
        <taxon>Nibricoccus</taxon>
    </lineage>
</organism>
<dbReference type="AlphaFoldDB" id="A0A290Q775"/>
<dbReference type="EMBL" id="CP023344">
    <property type="protein sequence ID" value="ATC64499.1"/>
    <property type="molecule type" value="Genomic_DNA"/>
</dbReference>
<dbReference type="Proteomes" id="UP000217265">
    <property type="component" value="Chromosome"/>
</dbReference>
<accession>A0A290Q775</accession>
<keyword evidence="2" id="KW-1185">Reference proteome</keyword>
<dbReference type="KEGG" id="vbh:CMV30_11350"/>
<name>A0A290Q775_9BACT</name>
<protein>
    <submittedName>
        <fullName evidence="1">Uncharacterized protein</fullName>
    </submittedName>
</protein>
<evidence type="ECO:0000313" key="2">
    <source>
        <dbReference type="Proteomes" id="UP000217265"/>
    </source>
</evidence>
<reference evidence="1 2" key="1">
    <citation type="submission" date="2017-09" db="EMBL/GenBank/DDBJ databases">
        <title>Complete genome sequence of Verrucomicrobial strain HZ-65, isolated from freshwater.</title>
        <authorList>
            <person name="Choi A."/>
        </authorList>
    </citation>
    <scope>NUCLEOTIDE SEQUENCE [LARGE SCALE GENOMIC DNA]</scope>
    <source>
        <strain evidence="1 2">HZ-65</strain>
    </source>
</reference>